<dbReference type="EMBL" id="JACGCM010001798">
    <property type="protein sequence ID" value="KAF6149214.1"/>
    <property type="molecule type" value="Genomic_DNA"/>
</dbReference>
<gene>
    <name evidence="2" type="ORF">GIB67_026070</name>
</gene>
<proteinExistence type="predicted"/>
<feature type="domain" description="Transposase MuDR plant" evidence="1">
    <location>
        <begin position="135"/>
        <end position="192"/>
    </location>
</feature>
<evidence type="ECO:0000259" key="1">
    <source>
        <dbReference type="Pfam" id="PF03108"/>
    </source>
</evidence>
<reference evidence="2 3" key="1">
    <citation type="journal article" date="2020" name="IScience">
        <title>Genome Sequencing of the Endangered Kingdonia uniflora (Circaeasteraceae, Ranunculales) Reveals Potential Mechanisms of Evolutionary Specialization.</title>
        <authorList>
            <person name="Sun Y."/>
            <person name="Deng T."/>
            <person name="Zhang A."/>
            <person name="Moore M.J."/>
            <person name="Landis J.B."/>
            <person name="Lin N."/>
            <person name="Zhang H."/>
            <person name="Zhang X."/>
            <person name="Huang J."/>
            <person name="Zhang X."/>
            <person name="Sun H."/>
            <person name="Wang H."/>
        </authorList>
    </citation>
    <scope>NUCLEOTIDE SEQUENCE [LARGE SCALE GENOMIC DNA]</scope>
    <source>
        <strain evidence="2">TB1705</strain>
        <tissue evidence="2">Leaf</tissue>
    </source>
</reference>
<protein>
    <recommendedName>
        <fullName evidence="1">Transposase MuDR plant domain-containing protein</fullName>
    </recommendedName>
</protein>
<dbReference type="InterPro" id="IPR004332">
    <property type="entry name" value="Transposase_MuDR"/>
</dbReference>
<sequence length="386" mass="45848">MKKVRADYLFDKELDDLTKDYASEEEFEIKEEDVDNVDEEVTRWTRKELLGQFENNEFKDLTKDSFFGNVDAEEDYYSNHTSQDGDDVHTMDHIVDHEGFADNKDFVMGSSNLHEIEDHEDEEPFLPPQAPESMLTIGMEWPNISECRSFMRNFAITQRFTFRQKKNKSRMIRYVCKERPSCPWWVFITKLNYGHTMTLKRGHFIHECSGKNIWVAKEIENLIKDTSTTKPILISDIVYRRFGIRDKLLSKMVERLNLIQMTLMYERKLKAREWDQNGLVPRAVKMIELLKTYSHYYSHYHRVAAYVATYNQAVNPITDSSEWGEYTFTLMKQPTREIRPPPLLRPAGRPRILRRREADEVNGMVRQPRRCSKCQIFRHNNRTCKG</sequence>
<comment type="caution">
    <text evidence="2">The sequence shown here is derived from an EMBL/GenBank/DDBJ whole genome shotgun (WGS) entry which is preliminary data.</text>
</comment>
<evidence type="ECO:0000313" key="3">
    <source>
        <dbReference type="Proteomes" id="UP000541444"/>
    </source>
</evidence>
<evidence type="ECO:0000313" key="2">
    <source>
        <dbReference type="EMBL" id="KAF6149214.1"/>
    </source>
</evidence>
<dbReference type="Pfam" id="PF03108">
    <property type="entry name" value="DBD_Tnp_Mut"/>
    <property type="match status" value="1"/>
</dbReference>
<name>A0A7J7M361_9MAGN</name>
<keyword evidence="3" id="KW-1185">Reference proteome</keyword>
<accession>A0A7J7M361</accession>
<dbReference type="AlphaFoldDB" id="A0A7J7M361"/>
<organism evidence="2 3">
    <name type="scientific">Kingdonia uniflora</name>
    <dbReference type="NCBI Taxonomy" id="39325"/>
    <lineage>
        <taxon>Eukaryota</taxon>
        <taxon>Viridiplantae</taxon>
        <taxon>Streptophyta</taxon>
        <taxon>Embryophyta</taxon>
        <taxon>Tracheophyta</taxon>
        <taxon>Spermatophyta</taxon>
        <taxon>Magnoliopsida</taxon>
        <taxon>Ranunculales</taxon>
        <taxon>Circaeasteraceae</taxon>
        <taxon>Kingdonia</taxon>
    </lineage>
</organism>
<dbReference type="Proteomes" id="UP000541444">
    <property type="component" value="Unassembled WGS sequence"/>
</dbReference>